<feature type="transmembrane region" description="Helical" evidence="10">
    <location>
        <begin position="257"/>
        <end position="273"/>
    </location>
</feature>
<dbReference type="InterPro" id="IPR036640">
    <property type="entry name" value="ABC1_TM_sf"/>
</dbReference>
<feature type="domain" description="ABC transmembrane type-1" evidence="12">
    <location>
        <begin position="138"/>
        <end position="421"/>
    </location>
</feature>
<dbReference type="Proteomes" id="UP000488956">
    <property type="component" value="Unassembled WGS sequence"/>
</dbReference>
<proteinExistence type="inferred from homology"/>
<keyword evidence="19" id="KW-1185">Reference proteome</keyword>
<dbReference type="FunFam" id="1.20.1560.10:FF:000302">
    <property type="entry name" value="Uncharacterized protein"/>
    <property type="match status" value="1"/>
</dbReference>
<comment type="caution">
    <text evidence="13">The sequence shown here is derived from an EMBL/GenBank/DDBJ whole genome shotgun (WGS) entry which is preliminary data.</text>
</comment>
<dbReference type="GO" id="GO:0016887">
    <property type="term" value="F:ATP hydrolysis activity"/>
    <property type="evidence" value="ECO:0007669"/>
    <property type="project" value="InterPro"/>
</dbReference>
<dbReference type="OrthoDB" id="153118at2759"/>
<dbReference type="EMBL" id="QXFZ01001189">
    <property type="protein sequence ID" value="KAE9095118.1"/>
    <property type="molecule type" value="Genomic_DNA"/>
</dbReference>
<keyword evidence="5" id="KW-0067">ATP-binding</keyword>
<feature type="domain" description="ABC transmembrane type-1" evidence="12">
    <location>
        <begin position="767"/>
        <end position="1065"/>
    </location>
</feature>
<dbReference type="PROSITE" id="PS50929">
    <property type="entry name" value="ABC_TM1F"/>
    <property type="match status" value="2"/>
</dbReference>
<keyword evidence="8" id="KW-0175">Coiled coil</keyword>
<keyword evidence="7 10" id="KW-0472">Membrane</keyword>
<evidence type="ECO:0000256" key="4">
    <source>
        <dbReference type="ARBA" id="ARBA00022741"/>
    </source>
</evidence>
<evidence type="ECO:0000313" key="15">
    <source>
        <dbReference type="EMBL" id="KAE9095118.1"/>
    </source>
</evidence>
<dbReference type="SUPFAM" id="SSF52540">
    <property type="entry name" value="P-loop containing nucleoside triphosphate hydrolases"/>
    <property type="match status" value="2"/>
</dbReference>
<keyword evidence="3 10" id="KW-0812">Transmembrane</keyword>
<dbReference type="EMBL" id="QXFX01001458">
    <property type="protein sequence ID" value="KAE9089918.1"/>
    <property type="molecule type" value="Genomic_DNA"/>
</dbReference>
<organism evidence="13 23">
    <name type="scientific">Phytophthora fragariae</name>
    <dbReference type="NCBI Taxonomy" id="53985"/>
    <lineage>
        <taxon>Eukaryota</taxon>
        <taxon>Sar</taxon>
        <taxon>Stramenopiles</taxon>
        <taxon>Oomycota</taxon>
        <taxon>Peronosporomycetes</taxon>
        <taxon>Peronosporales</taxon>
        <taxon>Peronosporaceae</taxon>
        <taxon>Phytophthora</taxon>
    </lineage>
</organism>
<feature type="domain" description="ABC transporter" evidence="11">
    <location>
        <begin position="457"/>
        <end position="695"/>
    </location>
</feature>
<dbReference type="PROSITE" id="PS50893">
    <property type="entry name" value="ABC_TRANSPORTER_2"/>
    <property type="match status" value="2"/>
</dbReference>
<feature type="coiled-coil region" evidence="8">
    <location>
        <begin position="696"/>
        <end position="723"/>
    </location>
</feature>
<evidence type="ECO:0000313" key="22">
    <source>
        <dbReference type="Proteomes" id="UP000441208"/>
    </source>
</evidence>
<dbReference type="Proteomes" id="UP000433483">
    <property type="component" value="Unassembled WGS sequence"/>
</dbReference>
<dbReference type="InterPro" id="IPR027417">
    <property type="entry name" value="P-loop_NTPase"/>
</dbReference>
<dbReference type="GO" id="GO:0015421">
    <property type="term" value="F:ABC-type oligopeptide transporter activity"/>
    <property type="evidence" value="ECO:0007669"/>
    <property type="project" value="TreeGrafter"/>
</dbReference>
<feature type="region of interest" description="Disordered" evidence="9">
    <location>
        <begin position="92"/>
        <end position="111"/>
    </location>
</feature>
<dbReference type="GO" id="GO:0005524">
    <property type="term" value="F:ATP binding"/>
    <property type="evidence" value="ECO:0007669"/>
    <property type="project" value="UniProtKB-KW"/>
</dbReference>
<dbReference type="PANTHER" id="PTHR43394:SF1">
    <property type="entry name" value="ATP-BINDING CASSETTE SUB-FAMILY B MEMBER 10, MITOCHONDRIAL"/>
    <property type="match status" value="1"/>
</dbReference>
<evidence type="ECO:0000256" key="2">
    <source>
        <dbReference type="ARBA" id="ARBA00007577"/>
    </source>
</evidence>
<dbReference type="EMBL" id="QXFW01001353">
    <property type="protein sequence ID" value="KAE8992143.1"/>
    <property type="molecule type" value="Genomic_DNA"/>
</dbReference>
<evidence type="ECO:0000256" key="6">
    <source>
        <dbReference type="ARBA" id="ARBA00022989"/>
    </source>
</evidence>
<feature type="transmembrane region" description="Helical" evidence="10">
    <location>
        <begin position="819"/>
        <end position="842"/>
    </location>
</feature>
<feature type="transmembrane region" description="Helical" evidence="10">
    <location>
        <begin position="361"/>
        <end position="383"/>
    </location>
</feature>
<evidence type="ECO:0000259" key="12">
    <source>
        <dbReference type="PROSITE" id="PS50929"/>
    </source>
</evidence>
<feature type="transmembrane region" description="Helical" evidence="10">
    <location>
        <begin position="135"/>
        <end position="162"/>
    </location>
</feature>
<reference evidence="23 24" key="1">
    <citation type="submission" date="2018-09" db="EMBL/GenBank/DDBJ databases">
        <title>Genomic investigation of the strawberry pathogen Phytophthora fragariae indicates pathogenicity is determined by transcriptional variation in three key races.</title>
        <authorList>
            <person name="Adams T.M."/>
            <person name="Armitage A.D."/>
            <person name="Sobczyk M.K."/>
            <person name="Bates H.J."/>
            <person name="Dunwell J.M."/>
            <person name="Nellist C.F."/>
            <person name="Harrison R.J."/>
        </authorList>
    </citation>
    <scope>NUCLEOTIDE SEQUENCE [LARGE SCALE GENOMIC DNA]</scope>
    <source>
        <strain evidence="18 20">A4</strain>
        <strain evidence="17 19">NOV-27</strain>
        <strain evidence="16 21">NOV-5</strain>
        <strain evidence="15 22">NOV-71</strain>
        <strain evidence="14 24">ONT-3</strain>
        <strain evidence="13 23">SCRP245</strain>
    </source>
</reference>
<dbReference type="PANTHER" id="PTHR43394">
    <property type="entry name" value="ATP-DEPENDENT PERMEASE MDL1, MITOCHONDRIAL"/>
    <property type="match status" value="1"/>
</dbReference>
<dbReference type="Proteomes" id="UP000441208">
    <property type="component" value="Unassembled WGS sequence"/>
</dbReference>
<dbReference type="Gene3D" id="3.40.50.300">
    <property type="entry name" value="P-loop containing nucleotide triphosphate hydrolases"/>
    <property type="match status" value="2"/>
</dbReference>
<evidence type="ECO:0000256" key="8">
    <source>
        <dbReference type="SAM" id="Coils"/>
    </source>
</evidence>
<evidence type="ECO:0000313" key="14">
    <source>
        <dbReference type="EMBL" id="KAE9089918.1"/>
    </source>
</evidence>
<dbReference type="CDD" id="cd03249">
    <property type="entry name" value="ABC_MTABC3_MDL1_MDL2"/>
    <property type="match status" value="2"/>
</dbReference>
<evidence type="ECO:0000259" key="11">
    <source>
        <dbReference type="PROSITE" id="PS50893"/>
    </source>
</evidence>
<keyword evidence="6 10" id="KW-1133">Transmembrane helix</keyword>
<keyword evidence="4" id="KW-0547">Nucleotide-binding</keyword>
<dbReference type="SMART" id="SM00382">
    <property type="entry name" value="AAA"/>
    <property type="match status" value="2"/>
</dbReference>
<dbReference type="InterPro" id="IPR039421">
    <property type="entry name" value="Type_1_exporter"/>
</dbReference>
<gene>
    <name evidence="18" type="ORF">PF001_g14881</name>
    <name evidence="17" type="ORF">PF005_g15448</name>
    <name evidence="16" type="ORF">PF006_g16459</name>
    <name evidence="15" type="ORF">PF007_g17506</name>
    <name evidence="14" type="ORF">PF010_g18796</name>
    <name evidence="13" type="ORF">PF011_g17657</name>
</gene>
<name>A0A6A3JKB9_9STRA</name>
<dbReference type="CDD" id="cd18578">
    <property type="entry name" value="ABC_6TM_Pgp_ABCB1_D2_like"/>
    <property type="match status" value="1"/>
</dbReference>
<dbReference type="GO" id="GO:0090374">
    <property type="term" value="P:oligopeptide export from mitochondrion"/>
    <property type="evidence" value="ECO:0007669"/>
    <property type="project" value="TreeGrafter"/>
</dbReference>
<feature type="transmembrane region" description="Helical" evidence="10">
    <location>
        <begin position="279"/>
        <end position="297"/>
    </location>
</feature>
<dbReference type="Pfam" id="PF00664">
    <property type="entry name" value="ABC_membrane"/>
    <property type="match status" value="2"/>
</dbReference>
<evidence type="ECO:0000313" key="18">
    <source>
        <dbReference type="EMBL" id="KAE9300570.1"/>
    </source>
</evidence>
<comment type="similarity">
    <text evidence="2">Belongs to the ABC transporter superfamily. ABCB family. Multidrug resistance exporter (TC 3.A.1.201) subfamily.</text>
</comment>
<dbReference type="Gene3D" id="1.20.1560.10">
    <property type="entry name" value="ABC transporter type 1, transmembrane domain"/>
    <property type="match status" value="1"/>
</dbReference>
<evidence type="ECO:0000256" key="5">
    <source>
        <dbReference type="ARBA" id="ARBA00022840"/>
    </source>
</evidence>
<evidence type="ECO:0000313" key="16">
    <source>
        <dbReference type="EMBL" id="KAE9127713.1"/>
    </source>
</evidence>
<evidence type="ECO:0000313" key="19">
    <source>
        <dbReference type="Proteomes" id="UP000433483"/>
    </source>
</evidence>
<dbReference type="PROSITE" id="PS00211">
    <property type="entry name" value="ABC_TRANSPORTER_1"/>
    <property type="match status" value="2"/>
</dbReference>
<evidence type="ECO:0000313" key="13">
    <source>
        <dbReference type="EMBL" id="KAE8992143.1"/>
    </source>
</evidence>
<evidence type="ECO:0000313" key="17">
    <source>
        <dbReference type="EMBL" id="KAE9200196.1"/>
    </source>
</evidence>
<evidence type="ECO:0000256" key="7">
    <source>
        <dbReference type="ARBA" id="ARBA00023136"/>
    </source>
</evidence>
<evidence type="ECO:0000256" key="3">
    <source>
        <dbReference type="ARBA" id="ARBA00022692"/>
    </source>
</evidence>
<evidence type="ECO:0000313" key="24">
    <source>
        <dbReference type="Proteomes" id="UP000488956"/>
    </source>
</evidence>
<comment type="subcellular location">
    <subcellularLocation>
        <location evidence="1">Membrane</location>
        <topology evidence="1">Multi-pass membrane protein</topology>
    </subcellularLocation>
</comment>
<dbReference type="InterPro" id="IPR003593">
    <property type="entry name" value="AAA+_ATPase"/>
</dbReference>
<dbReference type="SUPFAM" id="SSF90123">
    <property type="entry name" value="ABC transporter transmembrane region"/>
    <property type="match status" value="2"/>
</dbReference>
<dbReference type="GO" id="GO:0005743">
    <property type="term" value="C:mitochondrial inner membrane"/>
    <property type="evidence" value="ECO:0007669"/>
    <property type="project" value="TreeGrafter"/>
</dbReference>
<dbReference type="InterPro" id="IPR011527">
    <property type="entry name" value="ABC1_TM_dom"/>
</dbReference>
<feature type="transmembrane region" description="Helical" evidence="10">
    <location>
        <begin position="1043"/>
        <end position="1061"/>
    </location>
</feature>
<evidence type="ECO:0000313" key="20">
    <source>
        <dbReference type="Proteomes" id="UP000437068"/>
    </source>
</evidence>
<evidence type="ECO:0000256" key="9">
    <source>
        <dbReference type="SAM" id="MobiDB-lite"/>
    </source>
</evidence>
<evidence type="ECO:0000256" key="10">
    <source>
        <dbReference type="SAM" id="Phobius"/>
    </source>
</evidence>
<dbReference type="EMBL" id="QXGA01001144">
    <property type="protein sequence ID" value="KAE9127713.1"/>
    <property type="molecule type" value="Genomic_DNA"/>
</dbReference>
<dbReference type="Proteomes" id="UP000460718">
    <property type="component" value="Unassembled WGS sequence"/>
</dbReference>
<dbReference type="FunFam" id="3.40.50.300:FF:000251">
    <property type="entry name" value="ABC transporter B family member 19"/>
    <property type="match status" value="2"/>
</dbReference>
<dbReference type="CDD" id="cd18577">
    <property type="entry name" value="ABC_6TM_Pgp_ABCB1_D1_like"/>
    <property type="match status" value="1"/>
</dbReference>
<protein>
    <submittedName>
        <fullName evidence="13">ABC transporter B family member 2</fullName>
    </submittedName>
</protein>
<accession>A0A6A3JKB9</accession>
<dbReference type="Proteomes" id="UP000440732">
    <property type="component" value="Unassembled WGS sequence"/>
</dbReference>
<feature type="domain" description="ABC transporter" evidence="11">
    <location>
        <begin position="1100"/>
        <end position="1339"/>
    </location>
</feature>
<evidence type="ECO:0000256" key="1">
    <source>
        <dbReference type="ARBA" id="ARBA00004141"/>
    </source>
</evidence>
<dbReference type="Proteomes" id="UP000437068">
    <property type="component" value="Unassembled WGS sequence"/>
</dbReference>
<dbReference type="Pfam" id="PF00005">
    <property type="entry name" value="ABC_tran"/>
    <property type="match status" value="2"/>
</dbReference>
<feature type="transmembrane region" description="Helical" evidence="10">
    <location>
        <begin position="763"/>
        <end position="791"/>
    </location>
</feature>
<feature type="transmembrane region" description="Helical" evidence="10">
    <location>
        <begin position="1002"/>
        <end position="1023"/>
    </location>
</feature>
<feature type="transmembrane region" description="Helical" evidence="10">
    <location>
        <begin position="182"/>
        <end position="202"/>
    </location>
</feature>
<dbReference type="EMBL" id="QXGB01000959">
    <property type="protein sequence ID" value="KAE9200196.1"/>
    <property type="molecule type" value="Genomic_DNA"/>
</dbReference>
<evidence type="ECO:0000313" key="23">
    <source>
        <dbReference type="Proteomes" id="UP000460718"/>
    </source>
</evidence>
<feature type="transmembrane region" description="Helical" evidence="10">
    <location>
        <begin position="395"/>
        <end position="412"/>
    </location>
</feature>
<evidence type="ECO:0000313" key="21">
    <source>
        <dbReference type="Proteomes" id="UP000440732"/>
    </source>
</evidence>
<dbReference type="InterPro" id="IPR003439">
    <property type="entry name" value="ABC_transporter-like_ATP-bd"/>
</dbReference>
<dbReference type="EMBL" id="QXGE01000943">
    <property type="protein sequence ID" value="KAE9300570.1"/>
    <property type="molecule type" value="Genomic_DNA"/>
</dbReference>
<sequence>MAATTPACNHTSAIHQLSTSITSRSLPLRIPPPSESLYARLLSRSQTHKCARYTEAHCSMDKSELDSDAAYLRAETPRGGAAVAVDAFKPLKTSSESGSSDSKKEPSLRRQMVHGGPTSFKFTHLYRFATPLDKLLLVVGVITAGANGALFPVMAIVFGNVLTGFTNIPVDMDTVNKAALDYFFIAVAMFFTDYISYVAFYYSAERQMKALRSEALKHMLYLDISWYDANDALQLSSRLTGDTVKIKDGMGQKLGDSFRFTIQFIVGFVIGFVRGWDITLVMACVMPFMSISLGWLIKTLRIKSDWAQKVYAEAGSVAEETLGSIRTVASLNGEHKAIAKFESNVFEAEKENIALHKLSSAVFAMFLASIWVMYAIGLWYGGWKASKGDTTPGDVFAAFFGVLMGTGSLAQISPNVTAVSKAAGAAEELFAILDTASAIDAEKEDEGIIPESCDGKIEAVNVNFTYPSRPEAQILRDYNVIIEPGQTVAFAGASGGGKSTLIALIERFYDPTSGTIYLDGRDVKTLNVKWLRSQIGMVSQEPVLFATTIFENIAMGGDNVTREEAIEACKLSNAHNFIMSLPEQYDTLVGEKGVSLSGGQKQRVAIARAIVRKPNILVLDEATSALDNESEKIVQAALNNLMATTNMTTLVIAHRLSTIRHADKIVVLNEGHIVESGTHDELLQIEHGIYQNMYRIQELRSQEEQEEAEKRETENDLASTKLTRTLSGVSAKTDISVSAVEKNFLDKKPFGLMDMLKLNRMEVNYFIIGIIGTIVAGISMPASALLVTGMITSMTEQYGQYQSSGDSSHLTTLYNDVELYGILYLVGAVVVAVFTFMQIYCFKFMEEKITTRLRNTNFEGLCRQNVGFFDEKENATGALTADLATNATKVSLLAGESQSRAFQAVFTLIAALVISFGFGSWLLSLIMMALIPFLLFGHVARMKQMESGGLISDDLAIPGAHASEVLSNIRTVAALGIEKKSVDVFDDLLAEPLRKGSKEAQVNGLSLGFSSFIMMATYALIFWFGAKKVNDGTIGFTEMMRTLMAITMSIQIVSSASTFLGDAPKAFKAGSTIFAIRDRVTPIDSFSSDGLYPAKVEGRLEFRNISFRYPTRPEINVLKHYNLTIEAGQTVAFCGPSGGGKSTIISLIERFYEPVVGEVLLDGRNIKDLNLNWLRSQIGLVGQEPTLFIGTIAENIAYGLAGQPSQQEIEDAAKMANAHDFIAQFPDGYDTQVGMKGEQLSGGQKQRIAIARAILKNPNILLLDEATSALDSECEKVVQEALDKVVALKRRTTIVIAHRLSTIRRADKICVVSGGKIAEQGTHQELLQLNGIYANLVESATA</sequence>
<dbReference type="InterPro" id="IPR017871">
    <property type="entry name" value="ABC_transporter-like_CS"/>
</dbReference>